<keyword evidence="7" id="KW-0482">Metalloprotease</keyword>
<keyword evidence="11" id="KW-1185">Reference proteome</keyword>
<evidence type="ECO:0000313" key="11">
    <source>
        <dbReference type="Proteomes" id="UP001189429"/>
    </source>
</evidence>
<evidence type="ECO:0000256" key="6">
    <source>
        <dbReference type="ARBA" id="ARBA00022833"/>
    </source>
</evidence>
<keyword evidence="2" id="KW-0645">Protease</keyword>
<evidence type="ECO:0000256" key="4">
    <source>
        <dbReference type="ARBA" id="ARBA00022729"/>
    </source>
</evidence>
<dbReference type="Proteomes" id="UP001189429">
    <property type="component" value="Unassembled WGS sequence"/>
</dbReference>
<dbReference type="PANTHER" id="PTHR47466">
    <property type="match status" value="1"/>
</dbReference>
<keyword evidence="8" id="KW-1015">Disulfide bond</keyword>
<keyword evidence="6" id="KW-0862">Zinc</keyword>
<evidence type="ECO:0000256" key="3">
    <source>
        <dbReference type="ARBA" id="ARBA00022723"/>
    </source>
</evidence>
<comment type="similarity">
    <text evidence="1">Belongs to the peptidase M43B family.</text>
</comment>
<comment type="caution">
    <text evidence="10">The sequence shown here is derived from an EMBL/GenBank/DDBJ whole genome shotgun (WGS) entry which is preliminary data.</text>
</comment>
<accession>A0ABN9PCJ1</accession>
<protein>
    <recommendedName>
        <fullName evidence="9">Peptidase M43 pregnancy-associated plasma-A domain-containing protein</fullName>
    </recommendedName>
</protein>
<dbReference type="SUPFAM" id="SSF55486">
    <property type="entry name" value="Metalloproteases ('zincins'), catalytic domain"/>
    <property type="match status" value="1"/>
</dbReference>
<proteinExistence type="inferred from homology"/>
<dbReference type="EMBL" id="CAUYUJ010000281">
    <property type="protein sequence ID" value="CAK0789684.1"/>
    <property type="molecule type" value="Genomic_DNA"/>
</dbReference>
<dbReference type="InterPro" id="IPR008754">
    <property type="entry name" value="Peptidase_M43"/>
</dbReference>
<dbReference type="Gene3D" id="3.40.390.10">
    <property type="entry name" value="Collagenase (Catalytic Domain)"/>
    <property type="match status" value="1"/>
</dbReference>
<evidence type="ECO:0000256" key="2">
    <source>
        <dbReference type="ARBA" id="ARBA00022670"/>
    </source>
</evidence>
<gene>
    <name evidence="10" type="ORF">PCOR1329_LOCUS1184</name>
</gene>
<evidence type="ECO:0000256" key="7">
    <source>
        <dbReference type="ARBA" id="ARBA00023049"/>
    </source>
</evidence>
<evidence type="ECO:0000256" key="8">
    <source>
        <dbReference type="ARBA" id="ARBA00023157"/>
    </source>
</evidence>
<name>A0ABN9PCJ1_9DINO</name>
<reference evidence="10" key="1">
    <citation type="submission" date="2023-10" db="EMBL/GenBank/DDBJ databases">
        <authorList>
            <person name="Chen Y."/>
            <person name="Shah S."/>
            <person name="Dougan E. K."/>
            <person name="Thang M."/>
            <person name="Chan C."/>
        </authorList>
    </citation>
    <scope>NUCLEOTIDE SEQUENCE [LARGE SCALE GENOMIC DNA]</scope>
</reference>
<organism evidence="10 11">
    <name type="scientific">Prorocentrum cordatum</name>
    <dbReference type="NCBI Taxonomy" id="2364126"/>
    <lineage>
        <taxon>Eukaryota</taxon>
        <taxon>Sar</taxon>
        <taxon>Alveolata</taxon>
        <taxon>Dinophyceae</taxon>
        <taxon>Prorocentrales</taxon>
        <taxon>Prorocentraceae</taxon>
        <taxon>Prorocentrum</taxon>
    </lineage>
</organism>
<keyword evidence="3" id="KW-0479">Metal-binding</keyword>
<keyword evidence="4" id="KW-0732">Signal</keyword>
<evidence type="ECO:0000256" key="1">
    <source>
        <dbReference type="ARBA" id="ARBA00008721"/>
    </source>
</evidence>
<dbReference type="PANTHER" id="PTHR47466:SF1">
    <property type="entry name" value="METALLOPROTEASE MEP1 (AFU_ORTHOLOGUE AFUA_1G07730)-RELATED"/>
    <property type="match status" value="1"/>
</dbReference>
<sequence>MDFDSKHPPSVDMQISFKLMNITIVTDSACAREGFTQSRMVQKYNQNAGDDFTVVIITDDQSGFLGQTMFPHGQIMVVVSSVGFRGHASRHQGDMMYDEGDTVVHEAGHGFGLYHTFEGGCSRDGDYIDDTEKEMMPHYQCVRDSSCGSGADPVHNFMDYSPDMCMVGFTEGQKRRAWCVLETSQAGLFQKSKTW</sequence>
<evidence type="ECO:0000256" key="5">
    <source>
        <dbReference type="ARBA" id="ARBA00022801"/>
    </source>
</evidence>
<dbReference type="Pfam" id="PF05572">
    <property type="entry name" value="Peptidase_M43"/>
    <property type="match status" value="1"/>
</dbReference>
<evidence type="ECO:0000313" key="10">
    <source>
        <dbReference type="EMBL" id="CAK0789684.1"/>
    </source>
</evidence>
<feature type="domain" description="Peptidase M43 pregnancy-associated plasma-A" evidence="9">
    <location>
        <begin position="95"/>
        <end position="177"/>
    </location>
</feature>
<evidence type="ECO:0000259" key="9">
    <source>
        <dbReference type="Pfam" id="PF05572"/>
    </source>
</evidence>
<dbReference type="InterPro" id="IPR024079">
    <property type="entry name" value="MetalloPept_cat_dom_sf"/>
</dbReference>
<keyword evidence="5" id="KW-0378">Hydrolase</keyword>